<evidence type="ECO:0000259" key="1">
    <source>
        <dbReference type="Pfam" id="PF00905"/>
    </source>
</evidence>
<dbReference type="Gene3D" id="3.40.710.10">
    <property type="entry name" value="DD-peptidase/beta-lactamase superfamily"/>
    <property type="match status" value="1"/>
</dbReference>
<gene>
    <name evidence="2" type="ORF">S01H4_66660</name>
</gene>
<dbReference type="SUPFAM" id="SSF56601">
    <property type="entry name" value="beta-lactamase/transpeptidase-like"/>
    <property type="match status" value="1"/>
</dbReference>
<dbReference type="InterPro" id="IPR012338">
    <property type="entry name" value="Beta-lactam/transpept-like"/>
</dbReference>
<organism evidence="2">
    <name type="scientific">marine sediment metagenome</name>
    <dbReference type="NCBI Taxonomy" id="412755"/>
    <lineage>
        <taxon>unclassified sequences</taxon>
        <taxon>metagenomes</taxon>
        <taxon>ecological metagenomes</taxon>
    </lineage>
</organism>
<dbReference type="EMBL" id="BART01041408">
    <property type="protein sequence ID" value="GAH25634.1"/>
    <property type="molecule type" value="Genomic_DNA"/>
</dbReference>
<dbReference type="GO" id="GO:0008658">
    <property type="term" value="F:penicillin binding"/>
    <property type="evidence" value="ECO:0007669"/>
    <property type="project" value="InterPro"/>
</dbReference>
<evidence type="ECO:0000313" key="2">
    <source>
        <dbReference type="EMBL" id="GAH25634.1"/>
    </source>
</evidence>
<dbReference type="Pfam" id="PF00905">
    <property type="entry name" value="Transpeptidase"/>
    <property type="match status" value="1"/>
</dbReference>
<protein>
    <recommendedName>
        <fullName evidence="1">Penicillin-binding protein transpeptidase domain-containing protein</fullName>
    </recommendedName>
</protein>
<feature type="non-terminal residue" evidence="2">
    <location>
        <position position="1"/>
    </location>
</feature>
<proteinExistence type="predicted"/>
<dbReference type="AlphaFoldDB" id="X1F8B5"/>
<feature type="non-terminal residue" evidence="2">
    <location>
        <position position="66"/>
    </location>
</feature>
<comment type="caution">
    <text evidence="2">The sequence shown here is derived from an EMBL/GenBank/DDBJ whole genome shotgun (WGS) entry which is preliminary data.</text>
</comment>
<sequence length="66" mass="7206">FFTIYNLFSRGADQEALFDLLADPQEPLFNLVISGLYPTGSAIKPLVASAALEEEIISSSKKINCK</sequence>
<reference evidence="2" key="1">
    <citation type="journal article" date="2014" name="Front. Microbiol.">
        <title>High frequency of phylogenetically diverse reductive dehalogenase-homologous genes in deep subseafloor sedimentary metagenomes.</title>
        <authorList>
            <person name="Kawai M."/>
            <person name="Futagami T."/>
            <person name="Toyoda A."/>
            <person name="Takaki Y."/>
            <person name="Nishi S."/>
            <person name="Hori S."/>
            <person name="Arai W."/>
            <person name="Tsubouchi T."/>
            <person name="Morono Y."/>
            <person name="Uchiyama I."/>
            <person name="Ito T."/>
            <person name="Fujiyama A."/>
            <person name="Inagaki F."/>
            <person name="Takami H."/>
        </authorList>
    </citation>
    <scope>NUCLEOTIDE SEQUENCE</scope>
    <source>
        <strain evidence="2">Expedition CK06-06</strain>
    </source>
</reference>
<dbReference type="InterPro" id="IPR001460">
    <property type="entry name" value="PCN-bd_Tpept"/>
</dbReference>
<accession>X1F8B5</accession>
<feature type="domain" description="Penicillin-binding protein transpeptidase" evidence="1">
    <location>
        <begin position="23"/>
        <end position="65"/>
    </location>
</feature>
<name>X1F8B5_9ZZZZ</name>